<keyword evidence="5 8" id="KW-0378">Hydrolase</keyword>
<comment type="similarity">
    <text evidence="2 8">Belongs to the PHP hydrolase family. HisK subfamily.</text>
</comment>
<name>A0A1C0ADX3_9FIRM</name>
<accession>A0A1C0ADX3</accession>
<dbReference type="GO" id="GO:0000105">
    <property type="term" value="P:L-histidine biosynthetic process"/>
    <property type="evidence" value="ECO:0007669"/>
    <property type="project" value="UniProtKB-UniRule"/>
</dbReference>
<dbReference type="InterPro" id="IPR010140">
    <property type="entry name" value="Histidinol_P_phosphatase_HisJ"/>
</dbReference>
<evidence type="ECO:0000313" key="11">
    <source>
        <dbReference type="Proteomes" id="UP000093352"/>
    </source>
</evidence>
<dbReference type="Pfam" id="PF02811">
    <property type="entry name" value="PHP"/>
    <property type="match status" value="1"/>
</dbReference>
<protein>
    <recommendedName>
        <fullName evidence="3 8">Histidinol-phosphatase</fullName>
        <shortName evidence="8">HolPase</shortName>
        <ecNumber evidence="3 8">3.1.3.15</ecNumber>
    </recommendedName>
</protein>
<dbReference type="UniPathway" id="UPA00031">
    <property type="reaction ID" value="UER00013"/>
</dbReference>
<dbReference type="RefSeq" id="WP_068913526.1">
    <property type="nucleotide sequence ID" value="NZ_MBEW02000007.1"/>
</dbReference>
<evidence type="ECO:0000259" key="9">
    <source>
        <dbReference type="Pfam" id="PF02811"/>
    </source>
</evidence>
<dbReference type="InterPro" id="IPR016195">
    <property type="entry name" value="Pol/histidinol_Pase-like"/>
</dbReference>
<gene>
    <name evidence="10" type="ORF">BBG48_005005</name>
</gene>
<evidence type="ECO:0000256" key="2">
    <source>
        <dbReference type="ARBA" id="ARBA00009152"/>
    </source>
</evidence>
<dbReference type="EMBL" id="MBEW02000007">
    <property type="protein sequence ID" value="RDY21478.1"/>
    <property type="molecule type" value="Genomic_DNA"/>
</dbReference>
<dbReference type="PANTHER" id="PTHR21039:SF0">
    <property type="entry name" value="HISTIDINOL-PHOSPHATASE"/>
    <property type="match status" value="1"/>
</dbReference>
<keyword evidence="6 8" id="KW-0368">Histidine biosynthesis</keyword>
<evidence type="ECO:0000256" key="3">
    <source>
        <dbReference type="ARBA" id="ARBA00013085"/>
    </source>
</evidence>
<evidence type="ECO:0000256" key="6">
    <source>
        <dbReference type="ARBA" id="ARBA00023102"/>
    </source>
</evidence>
<reference evidence="10 11" key="1">
    <citation type="journal article" date="2016" name="Genome Announc.">
        <title>Draft Genome Sequence of Criibacterium bergeronii gen. nov., sp. nov., Strain CCRI-22567T, Isolated from a Vaginal Sample from a Woman with Bacterial Vaginosis.</title>
        <authorList>
            <person name="Maheux A.F."/>
            <person name="Berube E."/>
            <person name="Boudreau D.K."/>
            <person name="Raymond F."/>
            <person name="Corbeil J."/>
            <person name="Roy P.H."/>
            <person name="Boissinot M."/>
            <person name="Omar R.F."/>
        </authorList>
    </citation>
    <scope>NUCLEOTIDE SEQUENCE [LARGE SCALE GENOMIC DNA]</scope>
    <source>
        <strain evidence="10 11">CCRI-22567</strain>
    </source>
</reference>
<keyword evidence="4 8" id="KW-0028">Amino-acid biosynthesis</keyword>
<dbReference type="GO" id="GO:0005737">
    <property type="term" value="C:cytoplasm"/>
    <property type="evidence" value="ECO:0007669"/>
    <property type="project" value="TreeGrafter"/>
</dbReference>
<evidence type="ECO:0000313" key="10">
    <source>
        <dbReference type="EMBL" id="RDY21478.1"/>
    </source>
</evidence>
<sequence length="249" mass="29097">MLANYHTHTKWCNHAVGNAEDYIVEAINKGLKTIAITDHVPHKDNEDRYRMRYEEFEQFNYDLDEAIDKYSGKIDIIKGFECEHYLYSLKDYERYRAKFGYKIFVLGQHTIGKHKEYDSFNPKDKDALLMYANESAEAIASGIYTLFAHPDLGLNGYNHGIFDKYAEKAMRIIYEACEKYDMPVEINANGLRHGADYPSIDALKISKDYKLRYIVNSDCHRPEFLADEYVQKAYDIAKELNIKPILELK</sequence>
<dbReference type="InterPro" id="IPR004013">
    <property type="entry name" value="PHP_dom"/>
</dbReference>
<organism evidence="10 11">
    <name type="scientific">Criibacterium bergeronii</name>
    <dbReference type="NCBI Taxonomy" id="1871336"/>
    <lineage>
        <taxon>Bacteria</taxon>
        <taxon>Bacillati</taxon>
        <taxon>Bacillota</taxon>
        <taxon>Clostridia</taxon>
        <taxon>Peptostreptococcales</taxon>
        <taxon>Filifactoraceae</taxon>
        <taxon>Criibacterium</taxon>
    </lineage>
</organism>
<comment type="catalytic activity">
    <reaction evidence="7 8">
        <text>L-histidinol phosphate + H2O = L-histidinol + phosphate</text>
        <dbReference type="Rhea" id="RHEA:14465"/>
        <dbReference type="ChEBI" id="CHEBI:15377"/>
        <dbReference type="ChEBI" id="CHEBI:43474"/>
        <dbReference type="ChEBI" id="CHEBI:57699"/>
        <dbReference type="ChEBI" id="CHEBI:57980"/>
        <dbReference type="EC" id="3.1.3.15"/>
    </reaction>
</comment>
<evidence type="ECO:0000256" key="7">
    <source>
        <dbReference type="ARBA" id="ARBA00049158"/>
    </source>
</evidence>
<dbReference type="PANTHER" id="PTHR21039">
    <property type="entry name" value="HISTIDINOL PHOSPHATASE-RELATED"/>
    <property type="match status" value="1"/>
</dbReference>
<proteinExistence type="inferred from homology"/>
<dbReference type="STRING" id="1871336.BBG48_06265"/>
<evidence type="ECO:0000256" key="4">
    <source>
        <dbReference type="ARBA" id="ARBA00022605"/>
    </source>
</evidence>
<dbReference type="AlphaFoldDB" id="A0A1C0ADX3"/>
<dbReference type="EC" id="3.1.3.15" evidence="3 8"/>
<keyword evidence="11" id="KW-1185">Reference proteome</keyword>
<dbReference type="SUPFAM" id="SSF89550">
    <property type="entry name" value="PHP domain-like"/>
    <property type="match status" value="1"/>
</dbReference>
<evidence type="ECO:0000256" key="1">
    <source>
        <dbReference type="ARBA" id="ARBA00004970"/>
    </source>
</evidence>
<feature type="domain" description="PHP" evidence="9">
    <location>
        <begin position="5"/>
        <end position="188"/>
    </location>
</feature>
<evidence type="ECO:0000256" key="8">
    <source>
        <dbReference type="RuleBase" id="RU366003"/>
    </source>
</evidence>
<comment type="pathway">
    <text evidence="1 8">Amino-acid biosynthesis; L-histidine biosynthesis; L-histidine from 5-phospho-alpha-D-ribose 1-diphosphate: step 8/9.</text>
</comment>
<dbReference type="Gene3D" id="3.20.20.140">
    <property type="entry name" value="Metal-dependent hydrolases"/>
    <property type="match status" value="1"/>
</dbReference>
<dbReference type="Proteomes" id="UP000093352">
    <property type="component" value="Unassembled WGS sequence"/>
</dbReference>
<evidence type="ECO:0000256" key="5">
    <source>
        <dbReference type="ARBA" id="ARBA00022801"/>
    </source>
</evidence>
<comment type="caution">
    <text evidence="10">The sequence shown here is derived from an EMBL/GenBank/DDBJ whole genome shotgun (WGS) entry which is preliminary data.</text>
</comment>
<dbReference type="GO" id="GO:0004401">
    <property type="term" value="F:histidinol-phosphatase activity"/>
    <property type="evidence" value="ECO:0007669"/>
    <property type="project" value="UniProtKB-UniRule"/>
</dbReference>